<dbReference type="PANTHER" id="PTHR19957">
    <property type="entry name" value="SYNTAXIN"/>
    <property type="match status" value="1"/>
</dbReference>
<dbReference type="GO" id="GO:0000149">
    <property type="term" value="F:SNARE binding"/>
    <property type="evidence" value="ECO:0007669"/>
    <property type="project" value="TreeGrafter"/>
</dbReference>
<dbReference type="InterPro" id="IPR045242">
    <property type="entry name" value="Syntaxin"/>
</dbReference>
<name>A0A1Y1VJQ6_9FUNG</name>
<keyword evidence="5 7" id="KW-0472">Membrane</keyword>
<dbReference type="InterPro" id="IPR006011">
    <property type="entry name" value="Syntaxin_N"/>
</dbReference>
<feature type="transmembrane region" description="Helical" evidence="7">
    <location>
        <begin position="355"/>
        <end position="378"/>
    </location>
</feature>
<dbReference type="GO" id="GO:0006906">
    <property type="term" value="P:vesicle fusion"/>
    <property type="evidence" value="ECO:0007669"/>
    <property type="project" value="TreeGrafter"/>
</dbReference>
<evidence type="ECO:0000256" key="3">
    <source>
        <dbReference type="ARBA" id="ARBA00022692"/>
    </source>
</evidence>
<dbReference type="Proteomes" id="UP000193719">
    <property type="component" value="Unassembled WGS sequence"/>
</dbReference>
<comment type="caution">
    <text evidence="9">The sequence shown here is derived from an EMBL/GenBank/DDBJ whole genome shotgun (WGS) entry which is preliminary data.</text>
</comment>
<dbReference type="GO" id="GO:0005886">
    <property type="term" value="C:plasma membrane"/>
    <property type="evidence" value="ECO:0007669"/>
    <property type="project" value="TreeGrafter"/>
</dbReference>
<dbReference type="Pfam" id="PF00804">
    <property type="entry name" value="Syntaxin"/>
    <property type="match status" value="1"/>
</dbReference>
<dbReference type="PROSITE" id="PS50192">
    <property type="entry name" value="T_SNARE"/>
    <property type="match status" value="1"/>
</dbReference>
<keyword evidence="4 7" id="KW-1133">Transmembrane helix</keyword>
<feature type="domain" description="T-SNARE coiled-coil homology" evidence="8">
    <location>
        <begin position="282"/>
        <end position="344"/>
    </location>
</feature>
<dbReference type="Pfam" id="PF05739">
    <property type="entry name" value="SNARE"/>
    <property type="match status" value="1"/>
</dbReference>
<evidence type="ECO:0000256" key="4">
    <source>
        <dbReference type="ARBA" id="ARBA00022989"/>
    </source>
</evidence>
<evidence type="ECO:0000313" key="10">
    <source>
        <dbReference type="Proteomes" id="UP000193719"/>
    </source>
</evidence>
<dbReference type="InterPro" id="IPR010989">
    <property type="entry name" value="SNARE"/>
</dbReference>
<reference evidence="9 10" key="1">
    <citation type="submission" date="2016-08" db="EMBL/GenBank/DDBJ databases">
        <title>Genomes of anaerobic fungi encode conserved fungal cellulosomes for biomass hydrolysis.</title>
        <authorList>
            <consortium name="DOE Joint Genome Institute"/>
            <person name="Haitjema C.H."/>
            <person name="Gilmore S.P."/>
            <person name="Henske J.K."/>
            <person name="Solomon K.V."/>
            <person name="De Groot R."/>
            <person name="Kuo A."/>
            <person name="Mondo S.J."/>
            <person name="Salamov A.A."/>
            <person name="Labutti K."/>
            <person name="Zhao Z."/>
            <person name="Chiniquy J."/>
            <person name="Barry K."/>
            <person name="Brewer H.M."/>
            <person name="Purvine S.O."/>
            <person name="Wright A.T."/>
            <person name="Boxma B."/>
            <person name="Van Alen T."/>
            <person name="Hackstein J.H."/>
            <person name="Baker S.E."/>
            <person name="Grigoriev I.V."/>
            <person name="O'Malley M.A."/>
        </authorList>
    </citation>
    <scope>NUCLEOTIDE SEQUENCE [LARGE SCALE GENOMIC DNA]</scope>
    <source>
        <strain evidence="10">finn</strain>
    </source>
</reference>
<dbReference type="GO" id="GO:0005484">
    <property type="term" value="F:SNAP receptor activity"/>
    <property type="evidence" value="ECO:0007669"/>
    <property type="project" value="TreeGrafter"/>
</dbReference>
<proteinExistence type="inferred from homology"/>
<dbReference type="PANTHER" id="PTHR19957:SF307">
    <property type="entry name" value="PROTEIN SSO1-RELATED"/>
    <property type="match status" value="1"/>
</dbReference>
<dbReference type="OrthoDB" id="10255013at2759"/>
<reference evidence="9 10" key="2">
    <citation type="submission" date="2016-08" db="EMBL/GenBank/DDBJ databases">
        <title>Pervasive Adenine N6-methylation of Active Genes in Fungi.</title>
        <authorList>
            <consortium name="DOE Joint Genome Institute"/>
            <person name="Mondo S.J."/>
            <person name="Dannebaum R.O."/>
            <person name="Kuo R.C."/>
            <person name="Labutti K."/>
            <person name="Haridas S."/>
            <person name="Kuo A."/>
            <person name="Salamov A."/>
            <person name="Ahrendt S.R."/>
            <person name="Lipzen A."/>
            <person name="Sullivan W."/>
            <person name="Andreopoulos W.B."/>
            <person name="Clum A."/>
            <person name="Lindquist E."/>
            <person name="Daum C."/>
            <person name="Ramamoorthy G.K."/>
            <person name="Gryganskyi A."/>
            <person name="Culley D."/>
            <person name="Magnuson J.K."/>
            <person name="James T.Y."/>
            <person name="O'Malley M.A."/>
            <person name="Stajich J.E."/>
            <person name="Spatafora J.W."/>
            <person name="Visel A."/>
            <person name="Grigoriev I.V."/>
        </authorList>
    </citation>
    <scope>NUCLEOTIDE SEQUENCE [LARGE SCALE GENOMIC DNA]</scope>
    <source>
        <strain evidence="10">finn</strain>
    </source>
</reference>
<dbReference type="GO" id="GO:0048278">
    <property type="term" value="P:vesicle docking"/>
    <property type="evidence" value="ECO:0007669"/>
    <property type="project" value="TreeGrafter"/>
</dbReference>
<dbReference type="STRING" id="1754191.A0A1Y1VJQ6"/>
<protein>
    <submittedName>
        <fullName evidence="9">t-SNARE</fullName>
    </submittedName>
</protein>
<feature type="compositionally biased region" description="Polar residues" evidence="6">
    <location>
        <begin position="419"/>
        <end position="428"/>
    </location>
</feature>
<feature type="compositionally biased region" description="Low complexity" evidence="6">
    <location>
        <begin position="20"/>
        <end position="43"/>
    </location>
</feature>
<dbReference type="AlphaFoldDB" id="A0A1Y1VJQ6"/>
<dbReference type="EMBL" id="MCFH01000006">
    <property type="protein sequence ID" value="ORX57292.1"/>
    <property type="molecule type" value="Genomic_DNA"/>
</dbReference>
<evidence type="ECO:0000256" key="1">
    <source>
        <dbReference type="ARBA" id="ARBA00004211"/>
    </source>
</evidence>
<evidence type="ECO:0000259" key="8">
    <source>
        <dbReference type="PROSITE" id="PS50192"/>
    </source>
</evidence>
<comment type="subcellular location">
    <subcellularLocation>
        <location evidence="1">Membrane</location>
        <topology evidence="1">Single-pass type IV membrane protein</topology>
    </subcellularLocation>
</comment>
<comment type="similarity">
    <text evidence="2">Belongs to the syntaxin family.</text>
</comment>
<dbReference type="SUPFAM" id="SSF47661">
    <property type="entry name" value="t-snare proteins"/>
    <property type="match status" value="1"/>
</dbReference>
<sequence length="437" mass="49833">MYRDRLTELRGGNQGYNQINDNQYNRNYGGGRSNYDGSYSSRNNGGGSYGSRNNGGNSYGSRNNSESYNSRNNQSRNNGGDSYNSRNNQSRNNGDSYNSRNNQYGYNSPPESPGYSRNGGGADVASQYSGKINNLNQDIKSLRNYVDRLDLLYNRNYSEVRRAENAENTRRITELEERITAEIQTITNQLKGIKAEAERISNPRDKRMVISQVNNTSNNLKKVFDLYNEKRINYTEQGRNKMIRQYQIIHKNATQEEAERYVDSHPGGSLQYSMLSGSKAAFDEAQQRQNQMEQINQSINELCDLFQDMNNMLVTQNETINIIEENVDTAEYNVEEASKELTKAIEIRKSSRKKLWIITCIIFVIIAIGLFLASPYIINFISIIKKIFGSSKSDEQNTESEQTINTNNQAMNMNQAQQWTQPVETQGENGVWGNEGQ</sequence>
<dbReference type="SMART" id="SM00503">
    <property type="entry name" value="SynN"/>
    <property type="match status" value="1"/>
</dbReference>
<dbReference type="GO" id="GO:0012505">
    <property type="term" value="C:endomembrane system"/>
    <property type="evidence" value="ECO:0007669"/>
    <property type="project" value="TreeGrafter"/>
</dbReference>
<dbReference type="GO" id="GO:0006886">
    <property type="term" value="P:intracellular protein transport"/>
    <property type="evidence" value="ECO:0007669"/>
    <property type="project" value="TreeGrafter"/>
</dbReference>
<dbReference type="Gene3D" id="1.20.58.70">
    <property type="match status" value="1"/>
</dbReference>
<evidence type="ECO:0000256" key="7">
    <source>
        <dbReference type="SAM" id="Phobius"/>
    </source>
</evidence>
<evidence type="ECO:0000256" key="2">
    <source>
        <dbReference type="ARBA" id="ARBA00009063"/>
    </source>
</evidence>
<feature type="compositionally biased region" description="Low complexity" evidence="6">
    <location>
        <begin position="50"/>
        <end position="93"/>
    </location>
</feature>
<evidence type="ECO:0000256" key="5">
    <source>
        <dbReference type="ARBA" id="ARBA00023136"/>
    </source>
</evidence>
<dbReference type="InterPro" id="IPR000727">
    <property type="entry name" value="T_SNARE_dom"/>
</dbReference>
<dbReference type="Gene3D" id="1.20.5.110">
    <property type="match status" value="1"/>
</dbReference>
<accession>A0A1Y1VJQ6</accession>
<dbReference type="GO" id="GO:0006887">
    <property type="term" value="P:exocytosis"/>
    <property type="evidence" value="ECO:0007669"/>
    <property type="project" value="TreeGrafter"/>
</dbReference>
<feature type="region of interest" description="Disordered" evidence="6">
    <location>
        <begin position="414"/>
        <end position="437"/>
    </location>
</feature>
<dbReference type="GO" id="GO:0031201">
    <property type="term" value="C:SNARE complex"/>
    <property type="evidence" value="ECO:0007669"/>
    <property type="project" value="TreeGrafter"/>
</dbReference>
<dbReference type="SMART" id="SM00397">
    <property type="entry name" value="t_SNARE"/>
    <property type="match status" value="1"/>
</dbReference>
<evidence type="ECO:0000256" key="6">
    <source>
        <dbReference type="SAM" id="MobiDB-lite"/>
    </source>
</evidence>
<feature type="region of interest" description="Disordered" evidence="6">
    <location>
        <begin position="1"/>
        <end position="122"/>
    </location>
</feature>
<feature type="compositionally biased region" description="Polar residues" evidence="6">
    <location>
        <begin position="94"/>
        <end position="106"/>
    </location>
</feature>
<keyword evidence="10" id="KW-1185">Reference proteome</keyword>
<gene>
    <name evidence="9" type="ORF">BCR36DRAFT_402436</name>
</gene>
<evidence type="ECO:0000313" key="9">
    <source>
        <dbReference type="EMBL" id="ORX57292.1"/>
    </source>
</evidence>
<organism evidence="9 10">
    <name type="scientific">Piromyces finnis</name>
    <dbReference type="NCBI Taxonomy" id="1754191"/>
    <lineage>
        <taxon>Eukaryota</taxon>
        <taxon>Fungi</taxon>
        <taxon>Fungi incertae sedis</taxon>
        <taxon>Chytridiomycota</taxon>
        <taxon>Chytridiomycota incertae sedis</taxon>
        <taxon>Neocallimastigomycetes</taxon>
        <taxon>Neocallimastigales</taxon>
        <taxon>Neocallimastigaceae</taxon>
        <taxon>Piromyces</taxon>
    </lineage>
</organism>
<keyword evidence="3 7" id="KW-0812">Transmembrane</keyword>